<dbReference type="InterPro" id="IPR016187">
    <property type="entry name" value="CTDL_fold"/>
</dbReference>
<dbReference type="OMA" id="ENETWKS"/>
<organism evidence="3 4">
    <name type="scientific">Oryzias melastigma</name>
    <name type="common">Marine medaka</name>
    <dbReference type="NCBI Taxonomy" id="30732"/>
    <lineage>
        <taxon>Eukaryota</taxon>
        <taxon>Metazoa</taxon>
        <taxon>Chordata</taxon>
        <taxon>Craniata</taxon>
        <taxon>Vertebrata</taxon>
        <taxon>Euteleostomi</taxon>
        <taxon>Actinopterygii</taxon>
        <taxon>Neopterygii</taxon>
        <taxon>Teleostei</taxon>
        <taxon>Neoteleostei</taxon>
        <taxon>Acanthomorphata</taxon>
        <taxon>Ovalentaria</taxon>
        <taxon>Atherinomorphae</taxon>
        <taxon>Beloniformes</taxon>
        <taxon>Adrianichthyidae</taxon>
        <taxon>Oryziinae</taxon>
        <taxon>Oryzias</taxon>
    </lineage>
</organism>
<dbReference type="PROSITE" id="PS50041">
    <property type="entry name" value="C_TYPE_LECTIN_2"/>
    <property type="match status" value="1"/>
</dbReference>
<proteinExistence type="predicted"/>
<evidence type="ECO:0000256" key="1">
    <source>
        <dbReference type="SAM" id="SignalP"/>
    </source>
</evidence>
<dbReference type="PaxDb" id="30732-ENSOMEP00000009832"/>
<evidence type="ECO:0000259" key="2">
    <source>
        <dbReference type="PROSITE" id="PS50041"/>
    </source>
</evidence>
<reference evidence="3" key="2">
    <citation type="submission" date="2025-09" db="UniProtKB">
        <authorList>
            <consortium name="Ensembl"/>
        </authorList>
    </citation>
    <scope>IDENTIFICATION</scope>
</reference>
<dbReference type="Ensembl" id="ENSOMET00000000111.1">
    <property type="protein sequence ID" value="ENSOMEP00000009832.1"/>
    <property type="gene ID" value="ENSOMEG00000011104.1"/>
</dbReference>
<sequence>MKALLLFTLYAGLFEFQFARDRLQTFRCVPEQLLATIAQKNCTNSNESLITLFDREDVDVVSNRSKDCVQVYSGFWTGLRKKNRTRSTWSDGTEVVFNESSVEAHEFNQICEALDNGTWTGFNCSERKSFMCNTSKYTHSHRAFQSFLM</sequence>
<dbReference type="GeneTree" id="ENSGT00940000168532"/>
<dbReference type="Gene3D" id="3.10.100.10">
    <property type="entry name" value="Mannose-Binding Protein A, subunit A"/>
    <property type="match status" value="1"/>
</dbReference>
<keyword evidence="1" id="KW-0732">Signal</keyword>
<feature type="domain" description="C-type lectin" evidence="2">
    <location>
        <begin position="38"/>
        <end position="133"/>
    </location>
</feature>
<dbReference type="InterPro" id="IPR016186">
    <property type="entry name" value="C-type_lectin-like/link_sf"/>
</dbReference>
<name>A0A3B3BYD9_ORYME</name>
<dbReference type="Proteomes" id="UP000261560">
    <property type="component" value="Unplaced"/>
</dbReference>
<dbReference type="SUPFAM" id="SSF56436">
    <property type="entry name" value="C-type lectin-like"/>
    <property type="match status" value="1"/>
</dbReference>
<dbReference type="Pfam" id="PF00059">
    <property type="entry name" value="Lectin_C"/>
    <property type="match status" value="1"/>
</dbReference>
<reference evidence="3" key="1">
    <citation type="submission" date="2025-08" db="UniProtKB">
        <authorList>
            <consortium name="Ensembl"/>
        </authorList>
    </citation>
    <scope>IDENTIFICATION</scope>
</reference>
<feature type="signal peptide" evidence="1">
    <location>
        <begin position="1"/>
        <end position="19"/>
    </location>
</feature>
<feature type="chain" id="PRO_5017434978" description="C-type lectin domain-containing protein" evidence="1">
    <location>
        <begin position="20"/>
        <end position="149"/>
    </location>
</feature>
<keyword evidence="4" id="KW-1185">Reference proteome</keyword>
<evidence type="ECO:0000313" key="3">
    <source>
        <dbReference type="Ensembl" id="ENSOMEP00000009832.1"/>
    </source>
</evidence>
<dbReference type="InterPro" id="IPR001304">
    <property type="entry name" value="C-type_lectin-like"/>
</dbReference>
<dbReference type="CDD" id="cd00037">
    <property type="entry name" value="CLECT"/>
    <property type="match status" value="1"/>
</dbReference>
<protein>
    <recommendedName>
        <fullName evidence="2">C-type lectin domain-containing protein</fullName>
    </recommendedName>
</protein>
<dbReference type="STRING" id="30732.ENSOMEP00000009832"/>
<evidence type="ECO:0000313" key="4">
    <source>
        <dbReference type="Proteomes" id="UP000261560"/>
    </source>
</evidence>
<dbReference type="AlphaFoldDB" id="A0A3B3BYD9"/>
<accession>A0A3B3BYD9</accession>